<accession>A0A5Q0HB47</accession>
<protein>
    <recommendedName>
        <fullName evidence="4">DUF3592 domain-containing protein</fullName>
    </recommendedName>
</protein>
<dbReference type="KEGG" id="ssyi:EKG83_42065"/>
<keyword evidence="1" id="KW-1133">Transmembrane helix</keyword>
<sequence>MKGRRYSTAAAVLCLIVQVTCIPFAIGNSSYKWIGFVGLIGGCIGFVVAIGMMRTKGWVVLVGFVISVGMAIVVGAVGRPVYLAVFGQVSECEVLRAEEVDTSKYDTQMWYSLQCGDRRYDDVYLDDHNHPRNKVGDRVSVVFDRFGLLSPDHAAEAKTTYAWGLPLALLAALGFVAFAATRPLEPVPPRRS</sequence>
<dbReference type="EMBL" id="CP034550">
    <property type="protein sequence ID" value="QFZ23153.1"/>
    <property type="molecule type" value="Genomic_DNA"/>
</dbReference>
<feature type="transmembrane region" description="Helical" evidence="1">
    <location>
        <begin position="31"/>
        <end position="51"/>
    </location>
</feature>
<dbReference type="RefSeq" id="WP_033429157.1">
    <property type="nucleotide sequence ID" value="NZ_CP034550.1"/>
</dbReference>
<dbReference type="AlphaFoldDB" id="A0A5Q0HB47"/>
<evidence type="ECO:0000313" key="2">
    <source>
        <dbReference type="EMBL" id="QFZ23153.1"/>
    </source>
</evidence>
<organism evidence="2 3">
    <name type="scientific">Saccharothrix syringae</name>
    <name type="common">Nocardiopsis syringae</name>
    <dbReference type="NCBI Taxonomy" id="103733"/>
    <lineage>
        <taxon>Bacteria</taxon>
        <taxon>Bacillati</taxon>
        <taxon>Actinomycetota</taxon>
        <taxon>Actinomycetes</taxon>
        <taxon>Pseudonocardiales</taxon>
        <taxon>Pseudonocardiaceae</taxon>
        <taxon>Saccharothrix</taxon>
    </lineage>
</organism>
<name>A0A5Q0HB47_SACSY</name>
<evidence type="ECO:0000256" key="1">
    <source>
        <dbReference type="SAM" id="Phobius"/>
    </source>
</evidence>
<evidence type="ECO:0000313" key="3">
    <source>
        <dbReference type="Proteomes" id="UP000325787"/>
    </source>
</evidence>
<reference evidence="3" key="1">
    <citation type="journal article" date="2021" name="Curr. Microbiol.">
        <title>Complete genome of nocamycin-producing strain Saccharothrix syringae NRRL B-16468 reveals the biosynthetic potential for secondary metabolites.</title>
        <authorList>
            <person name="Mo X."/>
            <person name="Yang S."/>
        </authorList>
    </citation>
    <scope>NUCLEOTIDE SEQUENCE [LARGE SCALE GENOMIC DNA]</scope>
    <source>
        <strain evidence="3">ATCC 51364 / DSM 43886 / JCM 6844 / KCTC 9398 / NBRC 14523 / NRRL B-16468 / INA 2240</strain>
    </source>
</reference>
<keyword evidence="1" id="KW-0812">Transmembrane</keyword>
<dbReference type="Proteomes" id="UP000325787">
    <property type="component" value="Chromosome"/>
</dbReference>
<keyword evidence="3" id="KW-1185">Reference proteome</keyword>
<keyword evidence="1" id="KW-0472">Membrane</keyword>
<evidence type="ECO:0008006" key="4">
    <source>
        <dbReference type="Google" id="ProtNLM"/>
    </source>
</evidence>
<feature type="transmembrane region" description="Helical" evidence="1">
    <location>
        <begin position="161"/>
        <end position="181"/>
    </location>
</feature>
<proteinExistence type="predicted"/>
<gene>
    <name evidence="2" type="ORF">EKG83_42065</name>
</gene>
<feature type="transmembrane region" description="Helical" evidence="1">
    <location>
        <begin position="58"/>
        <end position="78"/>
    </location>
</feature>